<dbReference type="NCBIfam" id="TIGR01010">
    <property type="entry name" value="BexC_CtrB_KpsE"/>
    <property type="match status" value="1"/>
</dbReference>
<keyword evidence="5" id="KW-0997">Cell inner membrane</keyword>
<dbReference type="AlphaFoldDB" id="A0A1X3D5B0"/>
<evidence type="ECO:0000256" key="9">
    <source>
        <dbReference type="ARBA" id="ARBA00022989"/>
    </source>
</evidence>
<evidence type="ECO:0000313" key="14">
    <source>
        <dbReference type="EMBL" id="OSI15100.1"/>
    </source>
</evidence>
<evidence type="ECO:0000256" key="12">
    <source>
        <dbReference type="SAM" id="Coils"/>
    </source>
</evidence>
<evidence type="ECO:0000256" key="11">
    <source>
        <dbReference type="ARBA" id="ARBA00023136"/>
    </source>
</evidence>
<gene>
    <name evidence="14" type="ORF">BWD09_09285</name>
</gene>
<evidence type="ECO:0000313" key="15">
    <source>
        <dbReference type="Proteomes" id="UP000193118"/>
    </source>
</evidence>
<dbReference type="Proteomes" id="UP000193118">
    <property type="component" value="Unassembled WGS sequence"/>
</dbReference>
<dbReference type="InterPro" id="IPR050445">
    <property type="entry name" value="Bact_polysacc_biosynth/exp"/>
</dbReference>
<evidence type="ECO:0000256" key="5">
    <source>
        <dbReference type="ARBA" id="ARBA00022519"/>
    </source>
</evidence>
<dbReference type="GO" id="GO:0009276">
    <property type="term" value="C:Gram-negative-bacterium-type cell wall"/>
    <property type="evidence" value="ECO:0007669"/>
    <property type="project" value="InterPro"/>
</dbReference>
<keyword evidence="8" id="KW-0972">Capsule biogenesis/degradation</keyword>
<keyword evidence="3" id="KW-0813">Transport</keyword>
<feature type="transmembrane region" description="Helical" evidence="13">
    <location>
        <begin position="372"/>
        <end position="394"/>
    </location>
</feature>
<keyword evidence="4" id="KW-1003">Cell membrane</keyword>
<organism evidence="14 15">
    <name type="scientific">Neisseria dentiae</name>
    <dbReference type="NCBI Taxonomy" id="194197"/>
    <lineage>
        <taxon>Bacteria</taxon>
        <taxon>Pseudomonadati</taxon>
        <taxon>Pseudomonadota</taxon>
        <taxon>Betaproteobacteria</taxon>
        <taxon>Neisseriales</taxon>
        <taxon>Neisseriaceae</taxon>
        <taxon>Neisseria</taxon>
    </lineage>
</organism>
<keyword evidence="11 13" id="KW-0472">Membrane</keyword>
<keyword evidence="15" id="KW-1185">Reference proteome</keyword>
<protein>
    <submittedName>
        <fullName evidence="14">Capsule biosynthesis protein</fullName>
    </submittedName>
</protein>
<dbReference type="GO" id="GO:0015774">
    <property type="term" value="P:polysaccharide transport"/>
    <property type="evidence" value="ECO:0007669"/>
    <property type="project" value="UniProtKB-KW"/>
</dbReference>
<proteinExistence type="inferred from homology"/>
<dbReference type="RefSeq" id="WP_085366414.1">
    <property type="nucleotide sequence ID" value="NZ_MTBO01000026.1"/>
</dbReference>
<evidence type="ECO:0000256" key="2">
    <source>
        <dbReference type="ARBA" id="ARBA00008436"/>
    </source>
</evidence>
<sequence>MSEQKVDTENTQVSEEVKKAAAAKAAYSADTPQKGKKFRVKKFGKLFWVTAIIPTACSLVYFSAWASDRYVSESSFVVRSPSNQASVSGLGALLQNAGFSRAQDDTYTVREYMGSRSALTALEKALPVRSFYENKGDIFSRFNGFGLWNANEAFYQYYKGKVNIAFDPVSGISTLSVESFDAAESQQINAALLSRGEELINKLNARARKDTIAQAEQNVTVAEERVKTAAEDMAVYRTKNGIFDLKTQSEAQMGLVSKLQDELIVIQTQLDQVRAVTPENPQLSGLQAREKSLKREIKQQMQMISGGGDNSITAQAAAYQRLFLENELAEKQLAAAIASLESAKAEADRKQLYLEVVSQPSRPDMALKPHRLYNIIATFFIGLMVYGIISLLTASVREHKN</sequence>
<dbReference type="PANTHER" id="PTHR32309:SF13">
    <property type="entry name" value="FERRIC ENTEROBACTIN TRANSPORT PROTEIN FEPE"/>
    <property type="match status" value="1"/>
</dbReference>
<dbReference type="STRING" id="194197.BWD09_09285"/>
<accession>A0A1X3D5B0</accession>
<keyword evidence="6" id="KW-0762">Sugar transport</keyword>
<evidence type="ECO:0000256" key="7">
    <source>
        <dbReference type="ARBA" id="ARBA00022692"/>
    </source>
</evidence>
<comment type="subcellular location">
    <subcellularLocation>
        <location evidence="1">Cell inner membrane</location>
        <topology evidence="1">Multi-pass membrane protein</topology>
    </subcellularLocation>
</comment>
<comment type="caution">
    <text evidence="14">The sequence shown here is derived from an EMBL/GenBank/DDBJ whole genome shotgun (WGS) entry which is preliminary data.</text>
</comment>
<keyword evidence="12" id="KW-0175">Coiled coil</keyword>
<evidence type="ECO:0000256" key="6">
    <source>
        <dbReference type="ARBA" id="ARBA00022597"/>
    </source>
</evidence>
<dbReference type="GO" id="GO:0005886">
    <property type="term" value="C:plasma membrane"/>
    <property type="evidence" value="ECO:0007669"/>
    <property type="project" value="UniProtKB-SubCell"/>
</dbReference>
<evidence type="ECO:0000256" key="3">
    <source>
        <dbReference type="ARBA" id="ARBA00022448"/>
    </source>
</evidence>
<dbReference type="PANTHER" id="PTHR32309">
    <property type="entry name" value="TYROSINE-PROTEIN KINASE"/>
    <property type="match status" value="1"/>
</dbReference>
<evidence type="ECO:0000256" key="1">
    <source>
        <dbReference type="ARBA" id="ARBA00004429"/>
    </source>
</evidence>
<dbReference type="GO" id="GO:0005351">
    <property type="term" value="F:carbohydrate:proton symporter activity"/>
    <property type="evidence" value="ECO:0007669"/>
    <property type="project" value="InterPro"/>
</dbReference>
<comment type="similarity">
    <text evidence="2">Belongs to the BexC/CtrB/KpsE family.</text>
</comment>
<feature type="transmembrane region" description="Helical" evidence="13">
    <location>
        <begin position="46"/>
        <end position="66"/>
    </location>
</feature>
<keyword evidence="7 13" id="KW-0812">Transmembrane</keyword>
<dbReference type="EMBL" id="MTBO01000026">
    <property type="protein sequence ID" value="OSI15100.1"/>
    <property type="molecule type" value="Genomic_DNA"/>
</dbReference>
<name>A0A1X3D5B0_9NEIS</name>
<evidence type="ECO:0000256" key="4">
    <source>
        <dbReference type="ARBA" id="ARBA00022475"/>
    </source>
</evidence>
<dbReference type="InterPro" id="IPR005705">
    <property type="entry name" value="BexC_CtrB_KpsE_VexD"/>
</dbReference>
<keyword evidence="9 13" id="KW-1133">Transmembrane helix</keyword>
<evidence type="ECO:0000256" key="10">
    <source>
        <dbReference type="ARBA" id="ARBA00023047"/>
    </source>
</evidence>
<keyword evidence="10" id="KW-0625">Polysaccharide transport</keyword>
<dbReference type="GO" id="GO:0004713">
    <property type="term" value="F:protein tyrosine kinase activity"/>
    <property type="evidence" value="ECO:0007669"/>
    <property type="project" value="TreeGrafter"/>
</dbReference>
<evidence type="ECO:0000256" key="8">
    <source>
        <dbReference type="ARBA" id="ARBA00022903"/>
    </source>
</evidence>
<feature type="coiled-coil region" evidence="12">
    <location>
        <begin position="205"/>
        <end position="232"/>
    </location>
</feature>
<evidence type="ECO:0000256" key="13">
    <source>
        <dbReference type="SAM" id="Phobius"/>
    </source>
</evidence>
<reference evidence="15" key="1">
    <citation type="submission" date="2017-01" db="EMBL/GenBank/DDBJ databases">
        <authorList>
            <person name="Wolfgang W.J."/>
            <person name="Cole J."/>
            <person name="Wroblewski D."/>
            <person name="Mcginnis J."/>
            <person name="Musser K.A."/>
        </authorList>
    </citation>
    <scope>NUCLEOTIDE SEQUENCE [LARGE SCALE GENOMIC DNA]</scope>
    <source>
        <strain evidence="15">DSM 19151</strain>
    </source>
</reference>
<dbReference type="OrthoDB" id="5497849at2"/>
<feature type="coiled-coil region" evidence="12">
    <location>
        <begin position="283"/>
        <end position="350"/>
    </location>
</feature>